<dbReference type="SUPFAM" id="SSF52172">
    <property type="entry name" value="CheY-like"/>
    <property type="match status" value="1"/>
</dbReference>
<dbReference type="PROSITE" id="PS50110">
    <property type="entry name" value="RESPONSE_REGULATORY"/>
    <property type="match status" value="1"/>
</dbReference>
<evidence type="ECO:0000259" key="5">
    <source>
        <dbReference type="PROSITE" id="PS50110"/>
    </source>
</evidence>
<dbReference type="Proteomes" id="UP000029999">
    <property type="component" value="Unassembled WGS sequence"/>
</dbReference>
<dbReference type="RefSeq" id="WP_008291401.1">
    <property type="nucleotide sequence ID" value="NZ_JADFAB010000005.1"/>
</dbReference>
<feature type="domain" description="Response regulatory" evidence="5">
    <location>
        <begin position="7"/>
        <end position="123"/>
    </location>
</feature>
<dbReference type="InterPro" id="IPR011006">
    <property type="entry name" value="CheY-like_superfamily"/>
</dbReference>
<feature type="modified residue" description="4-aspartylphosphate" evidence="3">
    <location>
        <position position="58"/>
    </location>
</feature>
<dbReference type="InterPro" id="IPR001789">
    <property type="entry name" value="Sig_transdc_resp-reg_receiver"/>
</dbReference>
<dbReference type="InterPro" id="IPR016032">
    <property type="entry name" value="Sig_transdc_resp-reg_C-effctor"/>
</dbReference>
<keyword evidence="1 3" id="KW-0597">Phosphoprotein</keyword>
<evidence type="ECO:0000256" key="1">
    <source>
        <dbReference type="ARBA" id="ARBA00022553"/>
    </source>
</evidence>
<dbReference type="PROSITE" id="PS50043">
    <property type="entry name" value="HTH_LUXR_2"/>
    <property type="match status" value="1"/>
</dbReference>
<sequence length="214" mass="23174">MNQNLTTVLLVDDHELVRAGFRRLLEDGDKFTVIAEAGSGEQAVQDFNKHHPDVVVMDISMPGIGGVGAIERIIAREPSAKILVLSVHEDSVFTTRAMQAGALGFIPKRSAPEEMLRAVEMVAQGKTCIAPEIAQQLAMQKLTGSENPIDVLSQREFEVFRLLAEGKTVNDIADILSLSPKTVGTHHTSIKQKLNVSNSAELARLAIRSGLLDA</sequence>
<dbReference type="InterPro" id="IPR000792">
    <property type="entry name" value="Tscrpt_reg_LuxR_C"/>
</dbReference>
<dbReference type="EMBL" id="JRQD01000002">
    <property type="protein sequence ID" value="KGM07185.1"/>
    <property type="molecule type" value="Genomic_DNA"/>
</dbReference>
<dbReference type="PRINTS" id="PR00038">
    <property type="entry name" value="HTHLUXR"/>
</dbReference>
<keyword evidence="2 6" id="KW-0238">DNA-binding</keyword>
<dbReference type="Pfam" id="PF00072">
    <property type="entry name" value="Response_reg"/>
    <property type="match status" value="1"/>
</dbReference>
<feature type="domain" description="HTH luxR-type" evidence="4">
    <location>
        <begin position="145"/>
        <end position="210"/>
    </location>
</feature>
<dbReference type="AlphaFoldDB" id="A0A0A0BH34"/>
<dbReference type="GO" id="GO:0003677">
    <property type="term" value="F:DNA binding"/>
    <property type="evidence" value="ECO:0007669"/>
    <property type="project" value="UniProtKB-KW"/>
</dbReference>
<protein>
    <submittedName>
        <fullName evidence="6">DNA-binding response regulator, LuxR family</fullName>
    </submittedName>
</protein>
<reference evidence="6 7" key="1">
    <citation type="submission" date="2014-09" db="EMBL/GenBank/DDBJ databases">
        <authorList>
            <person name="Grob C."/>
            <person name="Taubert M."/>
            <person name="Howat A.M."/>
            <person name="Burns O.J."/>
            <person name="Dixon J.L."/>
            <person name="Chen Y."/>
            <person name="Murrell J.C."/>
        </authorList>
    </citation>
    <scope>NUCLEOTIDE SEQUENCE [LARGE SCALE GENOMIC DNA]</scope>
    <source>
        <strain evidence="6">L4</strain>
    </source>
</reference>
<evidence type="ECO:0000313" key="7">
    <source>
        <dbReference type="Proteomes" id="UP000029999"/>
    </source>
</evidence>
<accession>A0A0A0BH34</accession>
<evidence type="ECO:0000313" key="6">
    <source>
        <dbReference type="EMBL" id="KGM07185.1"/>
    </source>
</evidence>
<dbReference type="GO" id="GO:0006355">
    <property type="term" value="P:regulation of DNA-templated transcription"/>
    <property type="evidence" value="ECO:0007669"/>
    <property type="project" value="InterPro"/>
</dbReference>
<evidence type="ECO:0000256" key="3">
    <source>
        <dbReference type="PROSITE-ProRule" id="PRU00169"/>
    </source>
</evidence>
<organism evidence="6 7">
    <name type="scientific">Methylophaga thiooxydans</name>
    <dbReference type="NCBI Taxonomy" id="392484"/>
    <lineage>
        <taxon>Bacteria</taxon>
        <taxon>Pseudomonadati</taxon>
        <taxon>Pseudomonadota</taxon>
        <taxon>Gammaproteobacteria</taxon>
        <taxon>Thiotrichales</taxon>
        <taxon>Piscirickettsiaceae</taxon>
        <taxon>Methylophaga</taxon>
    </lineage>
</organism>
<dbReference type="PROSITE" id="PS00622">
    <property type="entry name" value="HTH_LUXR_1"/>
    <property type="match status" value="1"/>
</dbReference>
<dbReference type="GO" id="GO:0000160">
    <property type="term" value="P:phosphorelay signal transduction system"/>
    <property type="evidence" value="ECO:0007669"/>
    <property type="project" value="InterPro"/>
</dbReference>
<evidence type="ECO:0000256" key="2">
    <source>
        <dbReference type="ARBA" id="ARBA00023125"/>
    </source>
</evidence>
<proteinExistence type="predicted"/>
<dbReference type="CDD" id="cd17535">
    <property type="entry name" value="REC_NarL-like"/>
    <property type="match status" value="1"/>
</dbReference>
<gene>
    <name evidence="6" type="ORF">LP43_0794</name>
</gene>
<dbReference type="InterPro" id="IPR039420">
    <property type="entry name" value="WalR-like"/>
</dbReference>
<dbReference type="SUPFAM" id="SSF46894">
    <property type="entry name" value="C-terminal effector domain of the bipartite response regulators"/>
    <property type="match status" value="1"/>
</dbReference>
<dbReference type="Gene3D" id="3.40.50.2300">
    <property type="match status" value="1"/>
</dbReference>
<dbReference type="STRING" id="392484.LP43_0794"/>
<dbReference type="PANTHER" id="PTHR43214:SF43">
    <property type="entry name" value="TWO-COMPONENT RESPONSE REGULATOR"/>
    <property type="match status" value="1"/>
</dbReference>
<dbReference type="CDD" id="cd06170">
    <property type="entry name" value="LuxR_C_like"/>
    <property type="match status" value="1"/>
</dbReference>
<comment type="caution">
    <text evidence="6">The sequence shown here is derived from an EMBL/GenBank/DDBJ whole genome shotgun (WGS) entry which is preliminary data.</text>
</comment>
<dbReference type="PANTHER" id="PTHR43214">
    <property type="entry name" value="TWO-COMPONENT RESPONSE REGULATOR"/>
    <property type="match status" value="1"/>
</dbReference>
<dbReference type="InterPro" id="IPR058245">
    <property type="entry name" value="NreC/VraR/RcsB-like_REC"/>
</dbReference>
<name>A0A0A0BH34_9GAMM</name>
<dbReference type="SMART" id="SM00448">
    <property type="entry name" value="REC"/>
    <property type="match status" value="1"/>
</dbReference>
<evidence type="ECO:0000259" key="4">
    <source>
        <dbReference type="PROSITE" id="PS50043"/>
    </source>
</evidence>
<dbReference type="SMART" id="SM00421">
    <property type="entry name" value="HTH_LUXR"/>
    <property type="match status" value="1"/>
</dbReference>
<dbReference type="Pfam" id="PF00196">
    <property type="entry name" value="GerE"/>
    <property type="match status" value="1"/>
</dbReference>